<name>N9PMU4_9GAMM</name>
<evidence type="ECO:0000313" key="7">
    <source>
        <dbReference type="Proteomes" id="UP000013009"/>
    </source>
</evidence>
<sequence length="406" mass="46842">MLNDTKIKQLKPQDKTYRVADQGGLCIEIRTNGSKLWRFRYRYLGTAKMISLGEYPLITLAQARQKTLEQKLLLDQNIDPSQNRQEEKARALLNQACTLESVATEWYEKRKDKKSISYKRSVEKAFEKDIFPALGKKDIKKISAFDVLQMQEKTMKRVSKQQNYGTGESTAIFNRQLVSQVIDYAIATSRCEYNPVSALRNTVERPPKITARPMTEDEKAVFNSRLSSYNGATTTKNAIKTLIYSMLRTVEVIRLRWDWVDFDNDIICIPPATAEQRKKGQRNIKKDREHLVPISNQLKQILLDQLAQTKNSDLVFSSVFDVTKKMNNTTVNRALGNMGFDSLTAHDFRATASTMLHNLNYPSEHVEIQLAHVDKNVVRGTYNHASYLDERRKMMQDWADIVDSWK</sequence>
<dbReference type="CDD" id="cd00801">
    <property type="entry name" value="INT_P4_C"/>
    <property type="match status" value="1"/>
</dbReference>
<evidence type="ECO:0000256" key="4">
    <source>
        <dbReference type="ARBA" id="ARBA00023172"/>
    </source>
</evidence>
<dbReference type="HOGENOM" id="CLU_027562_0_0_6"/>
<dbReference type="OrthoDB" id="9795573at2"/>
<accession>N9PMU4</accession>
<dbReference type="AlphaFoldDB" id="N9PMU4"/>
<dbReference type="InterPro" id="IPR038488">
    <property type="entry name" value="Integrase_DNA-bd_sf"/>
</dbReference>
<evidence type="ECO:0000256" key="3">
    <source>
        <dbReference type="ARBA" id="ARBA00023125"/>
    </source>
</evidence>
<keyword evidence="4" id="KW-0233">DNA recombination</keyword>
<evidence type="ECO:0000259" key="5">
    <source>
        <dbReference type="PROSITE" id="PS51898"/>
    </source>
</evidence>
<gene>
    <name evidence="6" type="ORF">F889_01514</name>
</gene>
<dbReference type="InterPro" id="IPR002104">
    <property type="entry name" value="Integrase_catalytic"/>
</dbReference>
<proteinExistence type="inferred from homology"/>
<dbReference type="InterPro" id="IPR050808">
    <property type="entry name" value="Phage_Integrase"/>
</dbReference>
<comment type="similarity">
    <text evidence="1">Belongs to the 'phage' integrase family.</text>
</comment>
<dbReference type="Gene3D" id="1.10.443.10">
    <property type="entry name" value="Intergrase catalytic core"/>
    <property type="match status" value="1"/>
</dbReference>
<dbReference type="Proteomes" id="UP000013009">
    <property type="component" value="Unassembled WGS sequence"/>
</dbReference>
<organism evidence="6 7">
    <name type="scientific">Acinetobacter colistiniresistens</name>
    <dbReference type="NCBI Taxonomy" id="280145"/>
    <lineage>
        <taxon>Bacteria</taxon>
        <taxon>Pseudomonadati</taxon>
        <taxon>Pseudomonadota</taxon>
        <taxon>Gammaproteobacteria</taxon>
        <taxon>Moraxellales</taxon>
        <taxon>Moraxellaceae</taxon>
        <taxon>Acinetobacter</taxon>
    </lineage>
</organism>
<dbReference type="InterPro" id="IPR010998">
    <property type="entry name" value="Integrase_recombinase_N"/>
</dbReference>
<dbReference type="Pfam" id="PF13356">
    <property type="entry name" value="Arm-DNA-bind_3"/>
    <property type="match status" value="1"/>
</dbReference>
<feature type="domain" description="Tyr recombinase" evidence="5">
    <location>
        <begin position="209"/>
        <end position="395"/>
    </location>
</feature>
<dbReference type="Pfam" id="PF00589">
    <property type="entry name" value="Phage_integrase"/>
    <property type="match status" value="1"/>
</dbReference>
<dbReference type="Pfam" id="PF22022">
    <property type="entry name" value="Phage_int_M"/>
    <property type="match status" value="1"/>
</dbReference>
<dbReference type="InterPro" id="IPR025166">
    <property type="entry name" value="Integrase_DNA_bind_dom"/>
</dbReference>
<evidence type="ECO:0000256" key="2">
    <source>
        <dbReference type="ARBA" id="ARBA00022908"/>
    </source>
</evidence>
<dbReference type="RefSeq" id="WP_005272241.1">
    <property type="nucleotide sequence ID" value="NZ_KB850194.1"/>
</dbReference>
<dbReference type="GO" id="GO:0006310">
    <property type="term" value="P:DNA recombination"/>
    <property type="evidence" value="ECO:0007669"/>
    <property type="project" value="UniProtKB-KW"/>
</dbReference>
<dbReference type="PANTHER" id="PTHR30629">
    <property type="entry name" value="PROPHAGE INTEGRASE"/>
    <property type="match status" value="1"/>
</dbReference>
<keyword evidence="3" id="KW-0238">DNA-binding</keyword>
<dbReference type="Gene3D" id="3.30.160.390">
    <property type="entry name" value="Integrase, DNA-binding domain"/>
    <property type="match status" value="1"/>
</dbReference>
<dbReference type="EMBL" id="APRZ01000014">
    <property type="protein sequence ID" value="ENX34874.1"/>
    <property type="molecule type" value="Genomic_DNA"/>
</dbReference>
<comment type="caution">
    <text evidence="6">The sequence shown here is derived from an EMBL/GenBank/DDBJ whole genome shotgun (WGS) entry which is preliminary data.</text>
</comment>
<keyword evidence="2" id="KW-0229">DNA integration</keyword>
<dbReference type="PATRIC" id="fig|1217695.3.peg.1473"/>
<evidence type="ECO:0000313" key="6">
    <source>
        <dbReference type="EMBL" id="ENX34874.1"/>
    </source>
</evidence>
<dbReference type="InterPro" id="IPR011010">
    <property type="entry name" value="DNA_brk_join_enz"/>
</dbReference>
<dbReference type="GO" id="GO:0015074">
    <property type="term" value="P:DNA integration"/>
    <property type="evidence" value="ECO:0007669"/>
    <property type="project" value="UniProtKB-KW"/>
</dbReference>
<dbReference type="PROSITE" id="PS51898">
    <property type="entry name" value="TYR_RECOMBINASE"/>
    <property type="match status" value="1"/>
</dbReference>
<dbReference type="SUPFAM" id="SSF56349">
    <property type="entry name" value="DNA breaking-rejoining enzymes"/>
    <property type="match status" value="1"/>
</dbReference>
<evidence type="ECO:0000256" key="1">
    <source>
        <dbReference type="ARBA" id="ARBA00008857"/>
    </source>
</evidence>
<dbReference type="InterPro" id="IPR013762">
    <property type="entry name" value="Integrase-like_cat_sf"/>
</dbReference>
<dbReference type="Gene3D" id="1.10.150.130">
    <property type="match status" value="1"/>
</dbReference>
<dbReference type="PANTHER" id="PTHR30629:SF2">
    <property type="entry name" value="PROPHAGE INTEGRASE INTS-RELATED"/>
    <property type="match status" value="1"/>
</dbReference>
<reference evidence="6 7" key="1">
    <citation type="submission" date="2013-02" db="EMBL/GenBank/DDBJ databases">
        <title>The Genome Sequence of Acinetobacter sp. NIPH 1859.</title>
        <authorList>
            <consortium name="The Broad Institute Genome Sequencing Platform"/>
            <consortium name="The Broad Institute Genome Sequencing Center for Infectious Disease"/>
            <person name="Cerqueira G."/>
            <person name="Feldgarden M."/>
            <person name="Courvalin P."/>
            <person name="Perichon B."/>
            <person name="Grillot-Courvalin C."/>
            <person name="Clermont D."/>
            <person name="Rocha E."/>
            <person name="Yoon E.-J."/>
            <person name="Nemec A."/>
            <person name="Walker B."/>
            <person name="Young S.K."/>
            <person name="Zeng Q."/>
            <person name="Gargeya S."/>
            <person name="Fitzgerald M."/>
            <person name="Haas B."/>
            <person name="Abouelleil A."/>
            <person name="Alvarado L."/>
            <person name="Arachchi H.M."/>
            <person name="Berlin A.M."/>
            <person name="Chapman S.B."/>
            <person name="Dewar J."/>
            <person name="Goldberg J."/>
            <person name="Griggs A."/>
            <person name="Gujja S."/>
            <person name="Hansen M."/>
            <person name="Howarth C."/>
            <person name="Imamovic A."/>
            <person name="Larimer J."/>
            <person name="McCowan C."/>
            <person name="Murphy C."/>
            <person name="Neiman D."/>
            <person name="Pearson M."/>
            <person name="Priest M."/>
            <person name="Roberts A."/>
            <person name="Saif S."/>
            <person name="Shea T."/>
            <person name="Sisk P."/>
            <person name="Sykes S."/>
            <person name="Wortman J."/>
            <person name="Nusbaum C."/>
            <person name="Birren B."/>
        </authorList>
    </citation>
    <scope>NUCLEOTIDE SEQUENCE [LARGE SCALE GENOMIC DNA]</scope>
    <source>
        <strain evidence="6 7">NIPH 1859</strain>
    </source>
</reference>
<dbReference type="InterPro" id="IPR053876">
    <property type="entry name" value="Phage_int_M"/>
</dbReference>
<keyword evidence="7" id="KW-1185">Reference proteome</keyword>
<dbReference type="GO" id="GO:0003677">
    <property type="term" value="F:DNA binding"/>
    <property type="evidence" value="ECO:0007669"/>
    <property type="project" value="UniProtKB-KW"/>
</dbReference>
<protein>
    <recommendedName>
        <fullName evidence="5">Tyr recombinase domain-containing protein</fullName>
    </recommendedName>
</protein>